<dbReference type="InterPro" id="IPR004839">
    <property type="entry name" value="Aminotransferase_I/II_large"/>
</dbReference>
<evidence type="ECO:0000256" key="5">
    <source>
        <dbReference type="ARBA" id="ARBA00022679"/>
    </source>
</evidence>
<dbReference type="PANTHER" id="PTHR46383:SF2">
    <property type="entry name" value="AMINOTRANSFERASE"/>
    <property type="match status" value="1"/>
</dbReference>
<evidence type="ECO:0000256" key="3">
    <source>
        <dbReference type="ARBA" id="ARBA00012753"/>
    </source>
</evidence>
<dbReference type="PRINTS" id="PR00753">
    <property type="entry name" value="ACCSYNTHASE"/>
</dbReference>
<dbReference type="Gene3D" id="3.40.640.10">
    <property type="entry name" value="Type I PLP-dependent aspartate aminotransferase-like (Major domain)"/>
    <property type="match status" value="1"/>
</dbReference>
<protein>
    <recommendedName>
        <fullName evidence="3">aspartate transaminase</fullName>
        <ecNumber evidence="3">2.6.1.1</ecNumber>
    </recommendedName>
</protein>
<dbReference type="GO" id="GO:0030170">
    <property type="term" value="F:pyridoxal phosphate binding"/>
    <property type="evidence" value="ECO:0007669"/>
    <property type="project" value="InterPro"/>
</dbReference>
<keyword evidence="6" id="KW-0663">Pyridoxal phosphate</keyword>
<evidence type="ECO:0000256" key="2">
    <source>
        <dbReference type="ARBA" id="ARBA00007441"/>
    </source>
</evidence>
<organism evidence="9 10">
    <name type="scientific">Rhizobium daejeonense</name>
    <dbReference type="NCBI Taxonomy" id="240521"/>
    <lineage>
        <taxon>Bacteria</taxon>
        <taxon>Pseudomonadati</taxon>
        <taxon>Pseudomonadota</taxon>
        <taxon>Alphaproteobacteria</taxon>
        <taxon>Hyphomicrobiales</taxon>
        <taxon>Rhizobiaceae</taxon>
        <taxon>Rhizobium/Agrobacterium group</taxon>
        <taxon>Rhizobium</taxon>
    </lineage>
</organism>
<evidence type="ECO:0000313" key="9">
    <source>
        <dbReference type="EMBL" id="NGO64404.1"/>
    </source>
</evidence>
<keyword evidence="10" id="KW-1185">Reference proteome</keyword>
<feature type="domain" description="Aminotransferase class I/classII large" evidence="8">
    <location>
        <begin position="31"/>
        <end position="380"/>
    </location>
</feature>
<gene>
    <name evidence="9" type="ORF">G6N76_12065</name>
</gene>
<comment type="similarity">
    <text evidence="2">Belongs to the class-I pyridoxal-phosphate-dependent aminotransferase family.</text>
</comment>
<dbReference type="PANTHER" id="PTHR46383">
    <property type="entry name" value="ASPARTATE AMINOTRANSFERASE"/>
    <property type="match status" value="1"/>
</dbReference>
<dbReference type="InterPro" id="IPR050596">
    <property type="entry name" value="AspAT/PAT-like"/>
</dbReference>
<dbReference type="RefSeq" id="WP_163904941.1">
    <property type="nucleotide sequence ID" value="NZ_CP048427.1"/>
</dbReference>
<evidence type="ECO:0000256" key="7">
    <source>
        <dbReference type="ARBA" id="ARBA00049185"/>
    </source>
</evidence>
<dbReference type="CDD" id="cd00609">
    <property type="entry name" value="AAT_like"/>
    <property type="match status" value="1"/>
</dbReference>
<keyword evidence="4 9" id="KW-0032">Aminotransferase</keyword>
<comment type="cofactor">
    <cofactor evidence="1">
        <name>pyridoxal 5'-phosphate</name>
        <dbReference type="ChEBI" id="CHEBI:597326"/>
    </cofactor>
</comment>
<accession>A0A6M1RRU8</accession>
<comment type="caution">
    <text evidence="9">The sequence shown here is derived from an EMBL/GenBank/DDBJ whole genome shotgun (WGS) entry which is preliminary data.</text>
</comment>
<dbReference type="InterPro" id="IPR015421">
    <property type="entry name" value="PyrdxlP-dep_Trfase_major"/>
</dbReference>
<evidence type="ECO:0000256" key="4">
    <source>
        <dbReference type="ARBA" id="ARBA00022576"/>
    </source>
</evidence>
<sequence>MVSISRRSEVEPFHAMDVLAEATRRRQAGAPVISMAVGQPGHPAPQVALEAARDALAHGRIGYTDALGLVELRQKLAGYYKDRHGVSVDPARIAVTTGSSAGFNLAFLTLFDAGDAVAIARPGYPAYRAILSALGLKVVEVPVNAGTGFTLTPESLEAAQSQAGVRLKGVLIASPANPTGTVTSREQLKAVYDYCKGQGISLISDEIYHGLTYAGEDTTALEFGDDAVIINSFSKYYCMTGWRIGWMVLPEEAARPMECLAQSLYISAPELSQVAAIAALGAGEELEHYKASCAANREFLLKRLPQLGMPLLSPMDGAFYAYVDVSRFTNDSMAFAKRMLAEINVAATPGMDFDPVDGHLALRMSYAGTMTEMFEATDRIGRWLA</sequence>
<dbReference type="EMBL" id="JAAKZH010000003">
    <property type="protein sequence ID" value="NGO64404.1"/>
    <property type="molecule type" value="Genomic_DNA"/>
</dbReference>
<dbReference type="GO" id="GO:0006520">
    <property type="term" value="P:amino acid metabolic process"/>
    <property type="evidence" value="ECO:0007669"/>
    <property type="project" value="InterPro"/>
</dbReference>
<dbReference type="AlphaFoldDB" id="A0A6M1RRU8"/>
<evidence type="ECO:0000256" key="6">
    <source>
        <dbReference type="ARBA" id="ARBA00022898"/>
    </source>
</evidence>
<name>A0A6M1RRU8_9HYPH</name>
<proteinExistence type="inferred from homology"/>
<keyword evidence="5 9" id="KW-0808">Transferase</keyword>
<dbReference type="EC" id="2.6.1.1" evidence="3"/>
<reference evidence="9 10" key="1">
    <citation type="submission" date="2020-02" db="EMBL/GenBank/DDBJ databases">
        <title>Genome sequence of the type strain CCBAU10050 of Rhizobium daejeonense.</title>
        <authorList>
            <person name="Gao J."/>
            <person name="Sun J."/>
        </authorList>
    </citation>
    <scope>NUCLEOTIDE SEQUENCE [LARGE SCALE GENOMIC DNA]</scope>
    <source>
        <strain evidence="9 10">CCBAU10050</strain>
    </source>
</reference>
<evidence type="ECO:0000256" key="1">
    <source>
        <dbReference type="ARBA" id="ARBA00001933"/>
    </source>
</evidence>
<evidence type="ECO:0000259" key="8">
    <source>
        <dbReference type="Pfam" id="PF00155"/>
    </source>
</evidence>
<dbReference type="GO" id="GO:0004069">
    <property type="term" value="F:L-aspartate:2-oxoglutarate aminotransferase activity"/>
    <property type="evidence" value="ECO:0007669"/>
    <property type="project" value="UniProtKB-EC"/>
</dbReference>
<comment type="catalytic activity">
    <reaction evidence="7">
        <text>L-aspartate + 2-oxoglutarate = oxaloacetate + L-glutamate</text>
        <dbReference type="Rhea" id="RHEA:21824"/>
        <dbReference type="ChEBI" id="CHEBI:16452"/>
        <dbReference type="ChEBI" id="CHEBI:16810"/>
        <dbReference type="ChEBI" id="CHEBI:29985"/>
        <dbReference type="ChEBI" id="CHEBI:29991"/>
        <dbReference type="EC" id="2.6.1.1"/>
    </reaction>
</comment>
<dbReference type="Pfam" id="PF00155">
    <property type="entry name" value="Aminotran_1_2"/>
    <property type="match status" value="1"/>
</dbReference>
<dbReference type="SUPFAM" id="SSF53383">
    <property type="entry name" value="PLP-dependent transferases"/>
    <property type="match status" value="1"/>
</dbReference>
<evidence type="ECO:0000313" key="10">
    <source>
        <dbReference type="Proteomes" id="UP000477849"/>
    </source>
</evidence>
<dbReference type="InterPro" id="IPR015424">
    <property type="entry name" value="PyrdxlP-dep_Trfase"/>
</dbReference>
<dbReference type="Proteomes" id="UP000477849">
    <property type="component" value="Unassembled WGS sequence"/>
</dbReference>